<reference evidence="9" key="1">
    <citation type="submission" date="2013-07" db="EMBL/GenBank/DDBJ databases">
        <title>The genome of Eucalyptus grandis.</title>
        <authorList>
            <person name="Schmutz J."/>
            <person name="Hayes R."/>
            <person name="Myburg A."/>
            <person name="Tuskan G."/>
            <person name="Grattapaglia D."/>
            <person name="Rokhsar D.S."/>
        </authorList>
    </citation>
    <scope>NUCLEOTIDE SEQUENCE</scope>
    <source>
        <tissue evidence="9">Leaf extractions</tissue>
    </source>
</reference>
<dbReference type="PRINTS" id="PR00364">
    <property type="entry name" value="DISEASERSIST"/>
</dbReference>
<protein>
    <recommendedName>
        <fullName evidence="10">AAA+ ATPase domain-containing protein</fullName>
    </recommendedName>
</protein>
<dbReference type="PANTHER" id="PTHR23155:SF1205">
    <property type="entry name" value="DISEASE RESISTANCE PROTEIN RPM1"/>
    <property type="match status" value="1"/>
</dbReference>
<evidence type="ECO:0000259" key="8">
    <source>
        <dbReference type="Pfam" id="PF23598"/>
    </source>
</evidence>
<dbReference type="InterPro" id="IPR044974">
    <property type="entry name" value="Disease_R_plants"/>
</dbReference>
<dbReference type="Pfam" id="PF18052">
    <property type="entry name" value="Rx_N"/>
    <property type="match status" value="1"/>
</dbReference>
<dbReference type="InterPro" id="IPR032675">
    <property type="entry name" value="LRR_dom_sf"/>
</dbReference>
<dbReference type="GO" id="GO:0043531">
    <property type="term" value="F:ADP binding"/>
    <property type="evidence" value="ECO:0007669"/>
    <property type="project" value="InterPro"/>
</dbReference>
<feature type="region of interest" description="Disordered" evidence="4">
    <location>
        <begin position="932"/>
        <end position="954"/>
    </location>
</feature>
<feature type="domain" description="NB-ARC" evidence="5">
    <location>
        <begin position="172"/>
        <end position="348"/>
    </location>
</feature>
<dbReference type="GO" id="GO:0051707">
    <property type="term" value="P:response to other organism"/>
    <property type="evidence" value="ECO:0007669"/>
    <property type="project" value="UniProtKB-ARBA"/>
</dbReference>
<dbReference type="Gramene" id="KCW61515">
    <property type="protein sequence ID" value="KCW61515"/>
    <property type="gene ID" value="EUGRSUZ_H04240"/>
</dbReference>
<dbReference type="Pfam" id="PF00931">
    <property type="entry name" value="NB-ARC"/>
    <property type="match status" value="1"/>
</dbReference>
<proteinExistence type="predicted"/>
<dbReference type="FunFam" id="3.40.50.300:FF:001091">
    <property type="entry name" value="Probable disease resistance protein At1g61300"/>
    <property type="match status" value="1"/>
</dbReference>
<dbReference type="InterPro" id="IPR058922">
    <property type="entry name" value="WHD_DRP"/>
</dbReference>
<dbReference type="Gene3D" id="1.10.10.10">
    <property type="entry name" value="Winged helix-like DNA-binding domain superfamily/Winged helix DNA-binding domain"/>
    <property type="match status" value="1"/>
</dbReference>
<name>A0A059B786_EUCGR</name>
<dbReference type="InterPro" id="IPR036388">
    <property type="entry name" value="WH-like_DNA-bd_sf"/>
</dbReference>
<evidence type="ECO:0000259" key="6">
    <source>
        <dbReference type="Pfam" id="PF18052"/>
    </source>
</evidence>
<dbReference type="CDD" id="cd14798">
    <property type="entry name" value="RX-CC_like"/>
    <property type="match status" value="1"/>
</dbReference>
<accession>A0A059B786</accession>
<gene>
    <name evidence="9" type="ORF">EUGRSUZ_H04240</name>
</gene>
<dbReference type="SUPFAM" id="SSF52058">
    <property type="entry name" value="L domain-like"/>
    <property type="match status" value="1"/>
</dbReference>
<feature type="domain" description="Disease resistance R13L4/SHOC-2-like LRR" evidence="8">
    <location>
        <begin position="513"/>
        <end position="845"/>
    </location>
</feature>
<feature type="domain" description="Disease resistance protein winged helix" evidence="7">
    <location>
        <begin position="430"/>
        <end position="499"/>
    </location>
</feature>
<dbReference type="GO" id="GO:0006952">
    <property type="term" value="P:defense response"/>
    <property type="evidence" value="ECO:0007669"/>
    <property type="project" value="UniProtKB-KW"/>
</dbReference>
<evidence type="ECO:0000313" key="9">
    <source>
        <dbReference type="EMBL" id="KCW61515.1"/>
    </source>
</evidence>
<dbReference type="Gramene" id="KCW61516">
    <property type="protein sequence ID" value="KCW61516"/>
    <property type="gene ID" value="EUGRSUZ_H04240"/>
</dbReference>
<dbReference type="AlphaFoldDB" id="A0A059B786"/>
<dbReference type="InterPro" id="IPR027417">
    <property type="entry name" value="P-loop_NTPase"/>
</dbReference>
<organism evidence="9">
    <name type="scientific">Eucalyptus grandis</name>
    <name type="common">Flooded gum</name>
    <dbReference type="NCBI Taxonomy" id="71139"/>
    <lineage>
        <taxon>Eukaryota</taxon>
        <taxon>Viridiplantae</taxon>
        <taxon>Streptophyta</taxon>
        <taxon>Embryophyta</taxon>
        <taxon>Tracheophyta</taxon>
        <taxon>Spermatophyta</taxon>
        <taxon>Magnoliopsida</taxon>
        <taxon>eudicotyledons</taxon>
        <taxon>Gunneridae</taxon>
        <taxon>Pentapetalae</taxon>
        <taxon>rosids</taxon>
        <taxon>malvids</taxon>
        <taxon>Myrtales</taxon>
        <taxon>Myrtaceae</taxon>
        <taxon>Myrtoideae</taxon>
        <taxon>Eucalypteae</taxon>
        <taxon>Eucalyptus</taxon>
    </lineage>
</organism>
<evidence type="ECO:0000256" key="2">
    <source>
        <dbReference type="ARBA" id="ARBA00022741"/>
    </source>
</evidence>
<evidence type="ECO:0000256" key="4">
    <source>
        <dbReference type="SAM" id="MobiDB-lite"/>
    </source>
</evidence>
<dbReference type="EMBL" id="KK198760">
    <property type="protein sequence ID" value="KCW61515.1"/>
    <property type="molecule type" value="Genomic_DNA"/>
</dbReference>
<evidence type="ECO:0000256" key="3">
    <source>
        <dbReference type="ARBA" id="ARBA00022821"/>
    </source>
</evidence>
<dbReference type="Gene3D" id="3.40.50.300">
    <property type="entry name" value="P-loop containing nucleotide triphosphate hydrolases"/>
    <property type="match status" value="1"/>
</dbReference>
<dbReference type="Gene3D" id="3.80.10.10">
    <property type="entry name" value="Ribonuclease Inhibitor"/>
    <property type="match status" value="2"/>
</dbReference>
<dbReference type="Pfam" id="PF23559">
    <property type="entry name" value="WHD_DRP"/>
    <property type="match status" value="1"/>
</dbReference>
<dbReference type="InterPro" id="IPR038005">
    <property type="entry name" value="RX-like_CC"/>
</dbReference>
<feature type="domain" description="Disease resistance N-terminal" evidence="6">
    <location>
        <begin position="5"/>
        <end position="87"/>
    </location>
</feature>
<dbReference type="Gene3D" id="1.10.8.430">
    <property type="entry name" value="Helical domain of apoptotic protease-activating factors"/>
    <property type="match status" value="1"/>
</dbReference>
<evidence type="ECO:0000259" key="5">
    <source>
        <dbReference type="Pfam" id="PF00931"/>
    </source>
</evidence>
<dbReference type="eggNOG" id="KOG4658">
    <property type="taxonomic scope" value="Eukaryota"/>
</dbReference>
<feature type="compositionally biased region" description="Basic residues" evidence="4">
    <location>
        <begin position="937"/>
        <end position="947"/>
    </location>
</feature>
<dbReference type="InterPro" id="IPR055414">
    <property type="entry name" value="LRR_R13L4/SHOC2-like"/>
</dbReference>
<keyword evidence="1" id="KW-0677">Repeat</keyword>
<evidence type="ECO:0000259" key="7">
    <source>
        <dbReference type="Pfam" id="PF23559"/>
    </source>
</evidence>
<dbReference type="FunCoup" id="A0A059B786">
    <property type="interactions" value="525"/>
</dbReference>
<dbReference type="PANTHER" id="PTHR23155">
    <property type="entry name" value="DISEASE RESISTANCE PROTEIN RP"/>
    <property type="match status" value="1"/>
</dbReference>
<dbReference type="InterPro" id="IPR041118">
    <property type="entry name" value="Rx_N"/>
</dbReference>
<dbReference type="Pfam" id="PF23598">
    <property type="entry name" value="LRR_14"/>
    <property type="match status" value="1"/>
</dbReference>
<evidence type="ECO:0008006" key="10">
    <source>
        <dbReference type="Google" id="ProtNLM"/>
    </source>
</evidence>
<dbReference type="Gene3D" id="1.20.5.4130">
    <property type="match status" value="1"/>
</dbReference>
<dbReference type="EMBL" id="KK198760">
    <property type="protein sequence ID" value="KCW61516.1"/>
    <property type="molecule type" value="Genomic_DNA"/>
</dbReference>
<sequence length="980" mass="112838">MTESAVSCLVEKLAMFVEQEVNLLKGVRGEIELIRDEFERMKAFLKHAESSKDDDPELKVWVKQVRDVAYDVEDILDEFTLNLARDHGDGVMRYLHKIKLSINNLKERHHLSSKITDIRTKVLNISEGHRRYHFKSYCTEQSTSASIGGTSWHNLREDTFPVEEDELVGIDQPREELIKWLVDGEPGLEVVSILGMGGSGKTTLAERVYDNHQVKAYFQSHAWISVSQSYKIQNILRDMIEQLHGEIEQRAPQGIESANSVRLKQILKDFLRHKRYIIVLDDVWNLEALEGIKSAMPNGSCNSRIIITTRMADIATFSSNQSKVYSRKPLSPEESWSLFCKKAFHGKLCPPHLKNLSQQILKKCEGLPLAIVAIGGLLFAKDVQEWEMISHSLAIELESNDRMQIFRKILSLSYIDLHHNLKSCFLYLGLFPEDHVIECMTLIRLWIAEGFIEEREHMTREEVAQRYLNELINRNLVQIAETNLEGGLQTCRVHDLMRESILSKLKDENFVSLRSLLIFQSRTSSSIDEQFFPTSSKLLRVLDLGGSCLHKFPQQILVFVHLKYLSLRRSNVCIIPRSIVKLQNLETLDLKQTFVSKMPVEITKLKKLQHLLVYSEAEITTYVPFGIRKGFSAPNGIGALTSLQNLCCVKASGGRSKNTMQELGELSRLRRLGVRDLKKDDAKELCHSIEKMTNLQSLYVNAESEYDIMDLDFLSSAPPFLRALHIGGCLKKLPHWLPLLTNLTKLRLAWTKLKSSPLIALQNLPNLVELYLSNAFDGKTLVFGDKGFPKLKKLFFANLKNLRFALMNGQAMPCLQSLIIVGCRHLDWQSLLVVIRGLANLKHLQFYEMPEEFALAFYPYSHNRIRKDLSVLLSFKLLPSNTWCYLLLFLLLVCRHGLFSDHYMYFLFFHICSNILTKSRVMEPEEIKKKNSSFEKSKKRIGRRERKREKEQGKKRERGFCVLVRRTSRQVNSTSYCNVL</sequence>
<evidence type="ECO:0000256" key="1">
    <source>
        <dbReference type="ARBA" id="ARBA00022737"/>
    </source>
</evidence>
<dbReference type="SUPFAM" id="SSF52540">
    <property type="entry name" value="P-loop containing nucleoside triphosphate hydrolases"/>
    <property type="match status" value="1"/>
</dbReference>
<keyword evidence="3" id="KW-0611">Plant defense</keyword>
<dbReference type="FunFam" id="1.10.10.10:FF:000322">
    <property type="entry name" value="Probable disease resistance protein At1g63360"/>
    <property type="match status" value="1"/>
</dbReference>
<keyword evidence="2" id="KW-0547">Nucleotide-binding</keyword>
<dbReference type="OMA" id="NKFVGTV"/>
<dbReference type="STRING" id="71139.A0A059B786"/>
<dbReference type="InterPro" id="IPR042197">
    <property type="entry name" value="Apaf_helical"/>
</dbReference>
<dbReference type="InterPro" id="IPR002182">
    <property type="entry name" value="NB-ARC"/>
</dbReference>